<evidence type="ECO:0000256" key="2">
    <source>
        <dbReference type="ARBA" id="ARBA00009310"/>
    </source>
</evidence>
<reference evidence="18" key="1">
    <citation type="journal article" date="2020" name="PLoS Negl. Trop. Dis.">
        <title>High-quality nuclear genome for Sarcoptes scabiei-A critical resource for a neglected parasite.</title>
        <authorList>
            <person name="Korhonen P.K."/>
            <person name="Gasser R.B."/>
            <person name="Ma G."/>
            <person name="Wang T."/>
            <person name="Stroehlein A.J."/>
            <person name="Young N.D."/>
            <person name="Ang C.S."/>
            <person name="Fernando D.D."/>
            <person name="Lu H.C."/>
            <person name="Taylor S."/>
            <person name="Reynolds S.L."/>
            <person name="Mofiz E."/>
            <person name="Najaraj S.H."/>
            <person name="Gowda H."/>
            <person name="Madugundu A."/>
            <person name="Renuse S."/>
            <person name="Holt D."/>
            <person name="Pandey A."/>
            <person name="Papenfuss A.T."/>
            <person name="Fischer K."/>
        </authorList>
    </citation>
    <scope>NUCLEOTIDE SEQUENCE [LARGE SCALE GENOMIC DNA]</scope>
</reference>
<comment type="catalytic activity">
    <reaction evidence="14">
        <text>a 6-(alpha-D-glucosaminyl)-1-(1,2-diacyl-sn-glycero-3-phospho)-1D-myo-inositol(in) = a 6-(alpha-D-glucosaminyl)-1-(1,2-diacyl-sn-glycero-3-phospho)-1D-myo-inositol(out)</text>
        <dbReference type="Rhea" id="RHEA:71491"/>
        <dbReference type="ChEBI" id="CHEBI:57997"/>
    </reaction>
</comment>
<evidence type="ECO:0000256" key="15">
    <source>
        <dbReference type="SAM" id="Phobius"/>
    </source>
</evidence>
<comment type="function">
    <text evidence="13">Scramblase that mediates the translocation of glucosaminylphosphatidylinositol (alpha-D-GlcN-(1-6)-(1,2-diacyl-sn-glycero-3-phospho)-1D-myo-inositol, GlcN-PI) across the endoplasmic reticulum (ER) membrane, from the cytosolic leaflet to the luminal leaflet of the ER membrane, where it participates in the biosynthesis of glycosylphosphatidylinositol (GPI). GPI is a lipid glycoconjugate involved in post-translational modification of proteins. Can also translocate 1,2-diacyl-sn-glycero-3-phospho-(1D-myo-inositol) (phosphatidylinositol or PI), as well as several other phospholipids (1,2-diacyl-sn-glycero-3-phosphocholine, 1,2-diacyl-sn-glycero-3-phosphoethanolamine), and N-acetylglucosaminylphosphatidylinositol (GlcNAc-PI) in vitro.</text>
</comment>
<comment type="catalytic activity">
    <reaction evidence="8">
        <text>a 1,2-diacyl-sn-glycero-3-phospho-(1D-myo-inositol)(in) = a 1,2-diacyl-sn-glycero-3-phospho-(1D-myo-inositol)(out)</text>
        <dbReference type="Rhea" id="RHEA:38691"/>
        <dbReference type="ChEBI" id="CHEBI:57880"/>
    </reaction>
</comment>
<accession>A0A834RAR3</accession>
<organism evidence="16">
    <name type="scientific">Sarcoptes scabiei</name>
    <name type="common">Itch mite</name>
    <name type="synonym">Acarus scabiei</name>
    <dbReference type="NCBI Taxonomy" id="52283"/>
    <lineage>
        <taxon>Eukaryota</taxon>
        <taxon>Metazoa</taxon>
        <taxon>Ecdysozoa</taxon>
        <taxon>Arthropoda</taxon>
        <taxon>Chelicerata</taxon>
        <taxon>Arachnida</taxon>
        <taxon>Acari</taxon>
        <taxon>Acariformes</taxon>
        <taxon>Sarcoptiformes</taxon>
        <taxon>Astigmata</taxon>
        <taxon>Psoroptidia</taxon>
        <taxon>Sarcoptoidea</taxon>
        <taxon>Sarcoptidae</taxon>
        <taxon>Sarcoptinae</taxon>
        <taxon>Sarcoptes</taxon>
    </lineage>
</organism>
<evidence type="ECO:0000256" key="13">
    <source>
        <dbReference type="ARBA" id="ARBA00045827"/>
    </source>
</evidence>
<evidence type="ECO:0000256" key="11">
    <source>
        <dbReference type="ARBA" id="ARBA00042320"/>
    </source>
</evidence>
<evidence type="ECO:0000256" key="8">
    <source>
        <dbReference type="ARBA" id="ARBA00035895"/>
    </source>
</evidence>
<keyword evidence="5 15" id="KW-0472">Membrane</keyword>
<keyword evidence="18" id="KW-1185">Reference proteome</keyword>
<feature type="transmembrane region" description="Helical" evidence="15">
    <location>
        <begin position="327"/>
        <end position="342"/>
    </location>
</feature>
<keyword evidence="3 15" id="KW-0812">Transmembrane</keyword>
<evidence type="ECO:0000313" key="16">
    <source>
        <dbReference type="EMBL" id="KAF7493053.1"/>
    </source>
</evidence>
<reference evidence="16" key="2">
    <citation type="submission" date="2020-01" db="EMBL/GenBank/DDBJ databases">
        <authorList>
            <person name="Korhonen P.K.K."/>
            <person name="Guangxu M.G."/>
            <person name="Wang T.W."/>
            <person name="Stroehlein A.J.S."/>
            <person name="Young N.D."/>
            <person name="Ang C.-S.A."/>
            <person name="Fernando D.W.F."/>
            <person name="Lu H.L."/>
            <person name="Taylor S.T."/>
            <person name="Ehtesham M.E.M."/>
            <person name="Najaraj S.H.N."/>
            <person name="Harsha G.H.G."/>
            <person name="Madugundu A.M."/>
            <person name="Renuse S.R."/>
            <person name="Holt D.H."/>
            <person name="Pandey A.P."/>
            <person name="Papenfuss A.P."/>
            <person name="Gasser R.B.G."/>
            <person name="Fischer K.F."/>
        </authorList>
    </citation>
    <scope>NUCLEOTIDE SEQUENCE</scope>
    <source>
        <strain evidence="16">SSS_KF_BRIS2020</strain>
    </source>
</reference>
<dbReference type="GO" id="GO:0012505">
    <property type="term" value="C:endomembrane system"/>
    <property type="evidence" value="ECO:0007669"/>
    <property type="project" value="TreeGrafter"/>
</dbReference>
<dbReference type="EMBL" id="WVUK01000056">
    <property type="protein sequence ID" value="KAF7493053.1"/>
    <property type="molecule type" value="Genomic_DNA"/>
</dbReference>
<evidence type="ECO:0000313" key="17">
    <source>
        <dbReference type="EnsemblMetazoa" id="KAF7493053.1"/>
    </source>
</evidence>
<dbReference type="Proteomes" id="UP000070412">
    <property type="component" value="Unassembled WGS sequence"/>
</dbReference>
<feature type="transmembrane region" description="Helical" evidence="15">
    <location>
        <begin position="286"/>
        <end position="306"/>
    </location>
</feature>
<evidence type="ECO:0000256" key="1">
    <source>
        <dbReference type="ARBA" id="ARBA00004141"/>
    </source>
</evidence>
<keyword evidence="4 15" id="KW-1133">Transmembrane helix</keyword>
<proteinExistence type="inferred from homology"/>
<evidence type="ECO:0000256" key="12">
    <source>
        <dbReference type="ARBA" id="ARBA00043155"/>
    </source>
</evidence>
<dbReference type="PANTHER" id="PTHR21347">
    <property type="entry name" value="CLEFT LIP AND PALATE ASSOCIATED TRANSMEMBRANE PROTEIN-RELATED"/>
    <property type="match status" value="1"/>
</dbReference>
<comment type="catalytic activity">
    <reaction evidence="9">
        <text>6-(alpha-D-glucosaminyl)-(1-octadecanoyl,2-(9Z)-octadecenoyl-sn-glycero-3-phospho)-1D-myo-inositol(in) = 6-(alpha-D-glucosaminyl)-(1-octadecanoyl,2-(9Z)-octadecenoyl-sn-glycero-3-phospho)-1D-myo-inositol(out)</text>
        <dbReference type="Rhea" id="RHEA:71495"/>
        <dbReference type="ChEBI" id="CHEBI:190691"/>
    </reaction>
</comment>
<dbReference type="PANTHER" id="PTHR21347:SF0">
    <property type="entry name" value="LIPID SCRAMBLASE CLPTM1L"/>
    <property type="match status" value="1"/>
</dbReference>
<evidence type="ECO:0000256" key="9">
    <source>
        <dbReference type="ARBA" id="ARBA00036810"/>
    </source>
</evidence>
<dbReference type="EnsemblMetazoa" id="SSS_8197s_mrna">
    <property type="protein sequence ID" value="KAF7493053.1"/>
    <property type="gene ID" value="SSS_8197"/>
</dbReference>
<evidence type="ECO:0000256" key="7">
    <source>
        <dbReference type="ARBA" id="ARBA00024631"/>
    </source>
</evidence>
<feature type="transmembrane region" description="Helical" evidence="15">
    <location>
        <begin position="7"/>
        <end position="27"/>
    </location>
</feature>
<dbReference type="AlphaFoldDB" id="A0A834RAR3"/>
<dbReference type="Pfam" id="PF05602">
    <property type="entry name" value="CLPTM1"/>
    <property type="match status" value="1"/>
</dbReference>
<dbReference type="GO" id="GO:0016020">
    <property type="term" value="C:membrane"/>
    <property type="evidence" value="ECO:0007669"/>
    <property type="project" value="UniProtKB-SubCell"/>
</dbReference>
<evidence type="ECO:0000313" key="18">
    <source>
        <dbReference type="Proteomes" id="UP000070412"/>
    </source>
</evidence>
<comment type="catalytic activity">
    <reaction evidence="6">
        <text>a 1,2-diacyl-sn-glycero-3-phosphoethanolamine(in) = a 1,2-diacyl-sn-glycero-3-phosphoethanolamine(out)</text>
        <dbReference type="Rhea" id="RHEA:38895"/>
        <dbReference type="ChEBI" id="CHEBI:64612"/>
    </reaction>
</comment>
<feature type="transmembrane region" description="Helical" evidence="15">
    <location>
        <begin position="429"/>
        <end position="450"/>
    </location>
</feature>
<comment type="similarity">
    <text evidence="2">Belongs to the CLPTM1 family.</text>
</comment>
<reference evidence="17" key="3">
    <citation type="submission" date="2022-06" db="UniProtKB">
        <authorList>
            <consortium name="EnsemblMetazoa"/>
        </authorList>
    </citation>
    <scope>IDENTIFICATION</scope>
</reference>
<evidence type="ECO:0000256" key="14">
    <source>
        <dbReference type="ARBA" id="ARBA00093208"/>
    </source>
</evidence>
<comment type="subcellular location">
    <subcellularLocation>
        <location evidence="1">Membrane</location>
        <topology evidence="1">Multi-pass membrane protein</topology>
    </subcellularLocation>
</comment>
<protein>
    <recommendedName>
        <fullName evidence="10">Lipid scramblase CLPTM1L</fullName>
    </recommendedName>
    <alternativeName>
        <fullName evidence="12">Cisplatin resistance-related protein 9</fullName>
    </alternativeName>
    <alternativeName>
        <fullName evidence="11">Cleft lip and palate transmembrane protein 1-like protein</fullName>
    </alternativeName>
</protein>
<evidence type="ECO:0000256" key="5">
    <source>
        <dbReference type="ARBA" id="ARBA00023136"/>
    </source>
</evidence>
<name>A0A834RAR3_SARSC</name>
<feature type="transmembrane region" description="Helical" evidence="15">
    <location>
        <begin position="406"/>
        <end position="423"/>
    </location>
</feature>
<dbReference type="InterPro" id="IPR008429">
    <property type="entry name" value="CLPTM1"/>
</dbReference>
<evidence type="ECO:0000256" key="6">
    <source>
        <dbReference type="ARBA" id="ARBA00024615"/>
    </source>
</evidence>
<sequence>MSITSILIYLFLGYIAYSIYTIHSFLFPKECHSKSPDECLNPAFKSDDVFQLFLCTSISDHPLASKLDCFHHDASFRLAIPQNFNYEINLPFETINNGSLFLHAVLTKIMSARQLNANVIQSKHTIISVAFLTKYHSPTDTIFNLLRSESNERNDRSRNKKSDGRNRPITHWKSRMIINGLEAPFSLRKSALPFEILHLMQLDGKNRYMPIIHISEARQRIADIRPLPSKQPPLKMNLEIVYEPISLGHLRLTAIIEKAFISMRKIGFGDKEIEDAKGIFFETKPFFLLLTMLIVSFHALFDFLAFKNDIQFWRHRETMEGLSFNSILWRFISQFIITLYLFDQNSSLLITVPSTIATLIELWKMKKLSHLEFHNFRLVARKNYLKTELESKTDELDSFTLTILKWYLLPPLLISGAIYSIVYVRHESIYSWLIESAVNGVYCFGFIAMLPQLFINYKLKSVAHLPWRAFMYKAFNTFIDDFFAFLIPSVPISHRLATFRDDIIFLIYLYQRWLYPIDRSRSIEPSFVNQSLDDCNDSGKKNSSPIKLIAKTATNSVEAKKKN</sequence>
<evidence type="ECO:0000256" key="3">
    <source>
        <dbReference type="ARBA" id="ARBA00022692"/>
    </source>
</evidence>
<evidence type="ECO:0000256" key="10">
    <source>
        <dbReference type="ARBA" id="ARBA00040905"/>
    </source>
</evidence>
<evidence type="ECO:0000256" key="4">
    <source>
        <dbReference type="ARBA" id="ARBA00022989"/>
    </source>
</evidence>
<dbReference type="OrthoDB" id="378564at2759"/>
<gene>
    <name evidence="16" type="ORF">SSS_8197</name>
</gene>
<comment type="catalytic activity">
    <reaction evidence="7">
        <text>a 1,2-diacyl-sn-glycero-3-phosphocholine(in) = a 1,2-diacyl-sn-glycero-3-phosphocholine(out)</text>
        <dbReference type="Rhea" id="RHEA:38571"/>
        <dbReference type="ChEBI" id="CHEBI:57643"/>
    </reaction>
</comment>